<gene>
    <name evidence="2" type="ORF">GCM10010910_19800</name>
</gene>
<dbReference type="Proteomes" id="UP000638043">
    <property type="component" value="Unassembled WGS sequence"/>
</dbReference>
<keyword evidence="3" id="KW-1185">Reference proteome</keyword>
<organism evidence="2 3">
    <name type="scientific">Microbacterium nanhaiense</name>
    <dbReference type="NCBI Taxonomy" id="1301026"/>
    <lineage>
        <taxon>Bacteria</taxon>
        <taxon>Bacillati</taxon>
        <taxon>Actinomycetota</taxon>
        <taxon>Actinomycetes</taxon>
        <taxon>Micrococcales</taxon>
        <taxon>Microbacteriaceae</taxon>
        <taxon>Microbacterium</taxon>
    </lineage>
</organism>
<dbReference type="SUPFAM" id="SSF56214">
    <property type="entry name" value="4'-phosphopantetheinyl transferase"/>
    <property type="match status" value="1"/>
</dbReference>
<evidence type="ECO:0000313" key="2">
    <source>
        <dbReference type="EMBL" id="GGO64581.1"/>
    </source>
</evidence>
<dbReference type="EMBL" id="BMMQ01000005">
    <property type="protein sequence ID" value="GGO64581.1"/>
    <property type="molecule type" value="Genomic_DNA"/>
</dbReference>
<dbReference type="InterPro" id="IPR037143">
    <property type="entry name" value="4-PPantetheinyl_Trfase_dom_sf"/>
</dbReference>
<evidence type="ECO:0000313" key="3">
    <source>
        <dbReference type="Proteomes" id="UP000638043"/>
    </source>
</evidence>
<name>A0ABQ2N3M2_9MICO</name>
<comment type="caution">
    <text evidence="2">The sequence shown here is derived from an EMBL/GenBank/DDBJ whole genome shotgun (WGS) entry which is preliminary data.</text>
</comment>
<evidence type="ECO:0008006" key="4">
    <source>
        <dbReference type="Google" id="ProtNLM"/>
    </source>
</evidence>
<dbReference type="Gene3D" id="3.90.470.20">
    <property type="entry name" value="4'-phosphopantetheinyl transferase domain"/>
    <property type="match status" value="1"/>
</dbReference>
<protein>
    <recommendedName>
        <fullName evidence="4">4'-phosphopantetheinyl transferase</fullName>
    </recommendedName>
</protein>
<feature type="region of interest" description="Disordered" evidence="1">
    <location>
        <begin position="22"/>
        <end position="43"/>
    </location>
</feature>
<proteinExistence type="predicted"/>
<evidence type="ECO:0000256" key="1">
    <source>
        <dbReference type="SAM" id="MobiDB-lite"/>
    </source>
</evidence>
<sequence length="205" mass="21690">MIEIGPALVAYSRVAPGRRATIGETPWLSGPERERARRWGPGPRADGFVEGRRLLRELTLRLAPGVDPAVEARCGRCGRTDHGPVRATHAPVVLSLSYSEPFVVAAGATLDCTAALGIDLERGDPDTVLQELAPLFSPADPPTLRRWTAIEAATKADGRGLRLPPDRICIAGDRAQLPGSDASFRLLDAGAPEGFTATLALIDAG</sequence>
<reference evidence="3" key="1">
    <citation type="journal article" date="2019" name="Int. J. Syst. Evol. Microbiol.">
        <title>The Global Catalogue of Microorganisms (GCM) 10K type strain sequencing project: providing services to taxonomists for standard genome sequencing and annotation.</title>
        <authorList>
            <consortium name="The Broad Institute Genomics Platform"/>
            <consortium name="The Broad Institute Genome Sequencing Center for Infectious Disease"/>
            <person name="Wu L."/>
            <person name="Ma J."/>
        </authorList>
    </citation>
    <scope>NUCLEOTIDE SEQUENCE [LARGE SCALE GENOMIC DNA]</scope>
    <source>
        <strain evidence="3">CGMCC 4.7181</strain>
    </source>
</reference>
<dbReference type="RefSeq" id="WP_188701423.1">
    <property type="nucleotide sequence ID" value="NZ_BMMQ01000005.1"/>
</dbReference>
<accession>A0ABQ2N3M2</accession>